<name>A0A4U6V2T2_SETVI</name>
<dbReference type="EMBL" id="CM016555">
    <property type="protein sequence ID" value="TKW21633.1"/>
    <property type="molecule type" value="Genomic_DNA"/>
</dbReference>
<accession>A0A4U6V2T2</accession>
<dbReference type="Proteomes" id="UP000298652">
    <property type="component" value="Chromosome 4"/>
</dbReference>
<organism evidence="1 2">
    <name type="scientific">Setaria viridis</name>
    <name type="common">Green bristlegrass</name>
    <name type="synonym">Setaria italica subsp. viridis</name>
    <dbReference type="NCBI Taxonomy" id="4556"/>
    <lineage>
        <taxon>Eukaryota</taxon>
        <taxon>Viridiplantae</taxon>
        <taxon>Streptophyta</taxon>
        <taxon>Embryophyta</taxon>
        <taxon>Tracheophyta</taxon>
        <taxon>Spermatophyta</taxon>
        <taxon>Magnoliopsida</taxon>
        <taxon>Liliopsida</taxon>
        <taxon>Poales</taxon>
        <taxon>Poaceae</taxon>
        <taxon>PACMAD clade</taxon>
        <taxon>Panicoideae</taxon>
        <taxon>Panicodae</taxon>
        <taxon>Paniceae</taxon>
        <taxon>Cenchrinae</taxon>
        <taxon>Setaria</taxon>
    </lineage>
</organism>
<dbReference type="AlphaFoldDB" id="A0A4U6V2T2"/>
<evidence type="ECO:0000313" key="2">
    <source>
        <dbReference type="Proteomes" id="UP000298652"/>
    </source>
</evidence>
<gene>
    <name evidence="1" type="ORF">SEVIR_4G132100v2</name>
</gene>
<reference evidence="1" key="1">
    <citation type="submission" date="2019-03" db="EMBL/GenBank/DDBJ databases">
        <title>WGS assembly of Setaria viridis.</title>
        <authorList>
            <person name="Huang P."/>
            <person name="Jenkins J."/>
            <person name="Grimwood J."/>
            <person name="Barry K."/>
            <person name="Healey A."/>
            <person name="Mamidi S."/>
            <person name="Sreedasyam A."/>
            <person name="Shu S."/>
            <person name="Feldman M."/>
            <person name="Wu J."/>
            <person name="Yu Y."/>
            <person name="Chen C."/>
            <person name="Johnson J."/>
            <person name="Rokhsar D."/>
            <person name="Baxter I."/>
            <person name="Schmutz J."/>
            <person name="Brutnell T."/>
            <person name="Kellogg E."/>
        </authorList>
    </citation>
    <scope>NUCLEOTIDE SEQUENCE [LARGE SCALE GENOMIC DNA]</scope>
</reference>
<dbReference type="OMA" id="ELKWINS"/>
<evidence type="ECO:0000313" key="1">
    <source>
        <dbReference type="EMBL" id="TKW21633.1"/>
    </source>
</evidence>
<keyword evidence="2" id="KW-1185">Reference proteome</keyword>
<dbReference type="Gramene" id="TKW21633">
    <property type="protein sequence ID" value="TKW21633"/>
    <property type="gene ID" value="SEVIR_4G132100v2"/>
</dbReference>
<proteinExistence type="predicted"/>
<sequence length="114" mass="13114">MVLGTNCRPSYYDQFWVWVRSILPRFQHFHMVGLSAICWDLWNARNRVCFEGKMTRSPTEIICSASSFLIHWAGLQKVEDKENLETGAEALKEAALHFHPMEATTEDTGVVLIQ</sequence>
<protein>
    <submittedName>
        <fullName evidence="1">Uncharacterized protein</fullName>
    </submittedName>
</protein>